<evidence type="ECO:0000256" key="1">
    <source>
        <dbReference type="SAM" id="Phobius"/>
    </source>
</evidence>
<keyword evidence="1" id="KW-0472">Membrane</keyword>
<evidence type="ECO:0008006" key="4">
    <source>
        <dbReference type="Google" id="ProtNLM"/>
    </source>
</evidence>
<name>A0A811KJ03_9BILA</name>
<keyword evidence="1" id="KW-0812">Transmembrane</keyword>
<evidence type="ECO:0000313" key="2">
    <source>
        <dbReference type="EMBL" id="CAD5215104.1"/>
    </source>
</evidence>
<evidence type="ECO:0000313" key="3">
    <source>
        <dbReference type="Proteomes" id="UP000614601"/>
    </source>
</evidence>
<sequence length="103" mass="12038">MFDRIKCVGNHELIFVLITWAGPINSMLNPLIYSRFSRDFRKAFKQILTCQREKPTRKSIKTPLNIVFAQLVSITQLWEQPLESNLFYTPIIGTCVHQRVLQS</sequence>
<dbReference type="AlphaFoldDB" id="A0A811KJ03"/>
<keyword evidence="1" id="KW-1133">Transmembrane helix</keyword>
<comment type="caution">
    <text evidence="2">The sequence shown here is derived from an EMBL/GenBank/DDBJ whole genome shotgun (WGS) entry which is preliminary data.</text>
</comment>
<dbReference type="Proteomes" id="UP000783686">
    <property type="component" value="Unassembled WGS sequence"/>
</dbReference>
<dbReference type="EMBL" id="CAJFDH010000003">
    <property type="protein sequence ID" value="CAD5215104.1"/>
    <property type="molecule type" value="Genomic_DNA"/>
</dbReference>
<feature type="transmembrane region" description="Helical" evidence="1">
    <location>
        <begin position="13"/>
        <end position="33"/>
    </location>
</feature>
<dbReference type="Proteomes" id="UP000614601">
    <property type="component" value="Unassembled WGS sequence"/>
</dbReference>
<reference evidence="2" key="1">
    <citation type="submission" date="2020-09" db="EMBL/GenBank/DDBJ databases">
        <authorList>
            <person name="Kikuchi T."/>
        </authorList>
    </citation>
    <scope>NUCLEOTIDE SEQUENCE</scope>
    <source>
        <strain evidence="2">SH1</strain>
    </source>
</reference>
<proteinExistence type="predicted"/>
<organism evidence="2 3">
    <name type="scientific">Bursaphelenchus okinawaensis</name>
    <dbReference type="NCBI Taxonomy" id="465554"/>
    <lineage>
        <taxon>Eukaryota</taxon>
        <taxon>Metazoa</taxon>
        <taxon>Ecdysozoa</taxon>
        <taxon>Nematoda</taxon>
        <taxon>Chromadorea</taxon>
        <taxon>Rhabditida</taxon>
        <taxon>Tylenchina</taxon>
        <taxon>Tylenchomorpha</taxon>
        <taxon>Aphelenchoidea</taxon>
        <taxon>Aphelenchoididae</taxon>
        <taxon>Bursaphelenchus</taxon>
    </lineage>
</organism>
<dbReference type="EMBL" id="CAJFCW020000003">
    <property type="protein sequence ID" value="CAG9103586.1"/>
    <property type="molecule type" value="Genomic_DNA"/>
</dbReference>
<dbReference type="OrthoDB" id="5951059at2759"/>
<keyword evidence="3" id="KW-1185">Reference proteome</keyword>
<dbReference type="Gene3D" id="1.20.1070.10">
    <property type="entry name" value="Rhodopsin 7-helix transmembrane proteins"/>
    <property type="match status" value="1"/>
</dbReference>
<accession>A0A811KJ03</accession>
<protein>
    <recommendedName>
        <fullName evidence="4">G_PROTEIN_RECEP_F1_2 domain-containing protein</fullName>
    </recommendedName>
</protein>
<gene>
    <name evidence="2" type="ORF">BOKJ2_LOCUS5926</name>
</gene>
<dbReference type="SUPFAM" id="SSF81321">
    <property type="entry name" value="Family A G protein-coupled receptor-like"/>
    <property type="match status" value="1"/>
</dbReference>